<dbReference type="PROSITE" id="PS51683">
    <property type="entry name" value="SAM_OMT_II"/>
    <property type="match status" value="1"/>
</dbReference>
<dbReference type="PIRSF" id="PIRSF005739">
    <property type="entry name" value="O-mtase"/>
    <property type="match status" value="1"/>
</dbReference>
<keyword evidence="2" id="KW-0808">Transferase</keyword>
<dbReference type="GO" id="GO:0008168">
    <property type="term" value="F:methyltransferase activity"/>
    <property type="evidence" value="ECO:0007669"/>
    <property type="project" value="UniProtKB-KW"/>
</dbReference>
<keyword evidence="1 6" id="KW-0489">Methyltransferase</keyword>
<dbReference type="CDD" id="cd02440">
    <property type="entry name" value="AdoMet_MTases"/>
    <property type="match status" value="1"/>
</dbReference>
<keyword evidence="7" id="KW-1185">Reference proteome</keyword>
<evidence type="ECO:0000256" key="1">
    <source>
        <dbReference type="ARBA" id="ARBA00022603"/>
    </source>
</evidence>
<protein>
    <submittedName>
        <fullName evidence="6">SAM-dependent methyltransferase</fullName>
    </submittedName>
</protein>
<dbReference type="Proteomes" id="UP000784128">
    <property type="component" value="Unassembled WGS sequence"/>
</dbReference>
<feature type="domain" description="O-methyltransferase dimerisation" evidence="5">
    <location>
        <begin position="13"/>
        <end position="89"/>
    </location>
</feature>
<dbReference type="RefSeq" id="WP_214297692.1">
    <property type="nucleotide sequence ID" value="NZ_JAHDYS010000006.1"/>
</dbReference>
<organism evidence="6 7">
    <name type="scientific">Pelotalea chapellei</name>
    <dbReference type="NCBI Taxonomy" id="44671"/>
    <lineage>
        <taxon>Bacteria</taxon>
        <taxon>Pseudomonadati</taxon>
        <taxon>Thermodesulfobacteriota</taxon>
        <taxon>Desulfuromonadia</taxon>
        <taxon>Geobacterales</taxon>
        <taxon>Geobacteraceae</taxon>
        <taxon>Pelotalea</taxon>
    </lineage>
</organism>
<comment type="caution">
    <text evidence="6">The sequence shown here is derived from an EMBL/GenBank/DDBJ whole genome shotgun (WGS) entry which is preliminary data.</text>
</comment>
<keyword evidence="3" id="KW-0949">S-adenosyl-L-methionine</keyword>
<dbReference type="SUPFAM" id="SSF46785">
    <property type="entry name" value="Winged helix' DNA-binding domain"/>
    <property type="match status" value="1"/>
</dbReference>
<dbReference type="InterPro" id="IPR016461">
    <property type="entry name" value="COMT-like"/>
</dbReference>
<evidence type="ECO:0000313" key="6">
    <source>
        <dbReference type="EMBL" id="MBT1071670.1"/>
    </source>
</evidence>
<evidence type="ECO:0000259" key="5">
    <source>
        <dbReference type="Pfam" id="PF08100"/>
    </source>
</evidence>
<dbReference type="PANTHER" id="PTHR43712">
    <property type="entry name" value="PUTATIVE (AFU_ORTHOLOGUE AFUA_4G14580)-RELATED"/>
    <property type="match status" value="1"/>
</dbReference>
<dbReference type="EMBL" id="JAHDYS010000006">
    <property type="protein sequence ID" value="MBT1071670.1"/>
    <property type="molecule type" value="Genomic_DNA"/>
</dbReference>
<dbReference type="Pfam" id="PF00891">
    <property type="entry name" value="Methyltransf_2"/>
    <property type="match status" value="1"/>
</dbReference>
<dbReference type="Gene3D" id="1.10.10.10">
    <property type="entry name" value="Winged helix-like DNA-binding domain superfamily/Winged helix DNA-binding domain"/>
    <property type="match status" value="1"/>
</dbReference>
<accession>A0ABS5U7M8</accession>
<sequence>MEQLAAWTPADLLQLSGGYWNTCALHAGVKLDVFTPLQDRAANSEELADLLRADRRGLAMLLNALAAMGLLKKDGERYATTLFAAEFLSRTSPKYLGHIIMHHHHLMDGWSRLDEAVISGKAIQERVVHADDAQVRENFLMGMFNLAMQLAPKIVPEIDLSSRQRLLDLGGGPGTYAIQFCLHNPELTAVVYDLPSTRPFAEKTIQRFNLADRVIFNDGDFITKGIEGTFDVAWLSHVLHGESPEACAVILKKAVAALEPGGIILIQEFILEDSKAGPVFPALFSLNMLLFTSGGQAYSQSELYSMLTDAGARDVQRLPLSLPNGAGVMMGFVTEH</sequence>
<name>A0ABS5U7M8_9BACT</name>
<gene>
    <name evidence="6" type="ORF">KJB30_07735</name>
</gene>
<evidence type="ECO:0000313" key="7">
    <source>
        <dbReference type="Proteomes" id="UP000784128"/>
    </source>
</evidence>
<dbReference type="InterPro" id="IPR001077">
    <property type="entry name" value="COMT_C"/>
</dbReference>
<proteinExistence type="predicted"/>
<dbReference type="Pfam" id="PF08100">
    <property type="entry name" value="Dimerisation"/>
    <property type="match status" value="1"/>
</dbReference>
<dbReference type="InterPro" id="IPR036388">
    <property type="entry name" value="WH-like_DNA-bd_sf"/>
</dbReference>
<dbReference type="SUPFAM" id="SSF53335">
    <property type="entry name" value="S-adenosyl-L-methionine-dependent methyltransferases"/>
    <property type="match status" value="1"/>
</dbReference>
<dbReference type="InterPro" id="IPR029063">
    <property type="entry name" value="SAM-dependent_MTases_sf"/>
</dbReference>
<feature type="domain" description="O-methyltransferase C-terminal" evidence="4">
    <location>
        <begin position="128"/>
        <end position="311"/>
    </location>
</feature>
<dbReference type="InterPro" id="IPR036390">
    <property type="entry name" value="WH_DNA-bd_sf"/>
</dbReference>
<reference evidence="6 7" key="1">
    <citation type="submission" date="2021-05" db="EMBL/GenBank/DDBJ databases">
        <title>The draft genome of Geobacter chapellei DSM 13688.</title>
        <authorList>
            <person name="Xu Z."/>
            <person name="Masuda Y."/>
            <person name="Itoh H."/>
            <person name="Senoo K."/>
        </authorList>
    </citation>
    <scope>NUCLEOTIDE SEQUENCE [LARGE SCALE GENOMIC DNA]</scope>
    <source>
        <strain evidence="6 7">DSM 13688</strain>
    </source>
</reference>
<evidence type="ECO:0000256" key="3">
    <source>
        <dbReference type="ARBA" id="ARBA00022691"/>
    </source>
</evidence>
<dbReference type="Gene3D" id="3.40.50.150">
    <property type="entry name" value="Vaccinia Virus protein VP39"/>
    <property type="match status" value="1"/>
</dbReference>
<dbReference type="InterPro" id="IPR012967">
    <property type="entry name" value="COMT_dimerisation"/>
</dbReference>
<evidence type="ECO:0000256" key="2">
    <source>
        <dbReference type="ARBA" id="ARBA00022679"/>
    </source>
</evidence>
<dbReference type="PANTHER" id="PTHR43712:SF2">
    <property type="entry name" value="O-METHYLTRANSFERASE CICE"/>
    <property type="match status" value="1"/>
</dbReference>
<evidence type="ECO:0000259" key="4">
    <source>
        <dbReference type="Pfam" id="PF00891"/>
    </source>
</evidence>
<dbReference type="GO" id="GO:0032259">
    <property type="term" value="P:methylation"/>
    <property type="evidence" value="ECO:0007669"/>
    <property type="project" value="UniProtKB-KW"/>
</dbReference>